<accession>A0A0A8YHA6</accession>
<reference evidence="1" key="1">
    <citation type="submission" date="2014-09" db="EMBL/GenBank/DDBJ databases">
        <authorList>
            <person name="Magalhaes I.L.F."/>
            <person name="Oliveira U."/>
            <person name="Santos F.R."/>
            <person name="Vidigal T.H.D.A."/>
            <person name="Brescovit A.D."/>
            <person name="Santos A.J."/>
        </authorList>
    </citation>
    <scope>NUCLEOTIDE SEQUENCE</scope>
    <source>
        <tissue evidence="1">Shoot tissue taken approximately 20 cm above the soil surface</tissue>
    </source>
</reference>
<organism evidence="1">
    <name type="scientific">Arundo donax</name>
    <name type="common">Giant reed</name>
    <name type="synonym">Donax arundinaceus</name>
    <dbReference type="NCBI Taxonomy" id="35708"/>
    <lineage>
        <taxon>Eukaryota</taxon>
        <taxon>Viridiplantae</taxon>
        <taxon>Streptophyta</taxon>
        <taxon>Embryophyta</taxon>
        <taxon>Tracheophyta</taxon>
        <taxon>Spermatophyta</taxon>
        <taxon>Magnoliopsida</taxon>
        <taxon>Liliopsida</taxon>
        <taxon>Poales</taxon>
        <taxon>Poaceae</taxon>
        <taxon>PACMAD clade</taxon>
        <taxon>Arundinoideae</taxon>
        <taxon>Arundineae</taxon>
        <taxon>Arundo</taxon>
    </lineage>
</organism>
<protein>
    <submittedName>
        <fullName evidence="1">Uncharacterized protein</fullName>
    </submittedName>
</protein>
<reference evidence="1" key="2">
    <citation type="journal article" date="2015" name="Data Brief">
        <title>Shoot transcriptome of the giant reed, Arundo donax.</title>
        <authorList>
            <person name="Barrero R.A."/>
            <person name="Guerrero F.D."/>
            <person name="Moolhuijzen P."/>
            <person name="Goolsby J.A."/>
            <person name="Tidwell J."/>
            <person name="Bellgard S.E."/>
            <person name="Bellgard M.I."/>
        </authorList>
    </citation>
    <scope>NUCLEOTIDE SEQUENCE</scope>
    <source>
        <tissue evidence="1">Shoot tissue taken approximately 20 cm above the soil surface</tissue>
    </source>
</reference>
<dbReference type="EMBL" id="GBRH01272574">
    <property type="protein sequence ID" value="JAD25321.1"/>
    <property type="molecule type" value="Transcribed_RNA"/>
</dbReference>
<evidence type="ECO:0000313" key="1">
    <source>
        <dbReference type="EMBL" id="JAD25321.1"/>
    </source>
</evidence>
<proteinExistence type="predicted"/>
<sequence>MGLCIRTSAVFRSKCGQINHGEVCSALFIFCRDPVIKTVEYAVSDNIFSCQISHTLTMKSHVNFISNRQIFMQ</sequence>
<name>A0A0A8YHA6_ARUDO</name>
<dbReference type="AlphaFoldDB" id="A0A0A8YHA6"/>